<evidence type="ECO:0000313" key="2">
    <source>
        <dbReference type="Proteomes" id="UP000824533"/>
    </source>
</evidence>
<organism evidence="1 2">
    <name type="scientific">Dendrolimus kikuchii</name>
    <dbReference type="NCBI Taxonomy" id="765133"/>
    <lineage>
        <taxon>Eukaryota</taxon>
        <taxon>Metazoa</taxon>
        <taxon>Ecdysozoa</taxon>
        <taxon>Arthropoda</taxon>
        <taxon>Hexapoda</taxon>
        <taxon>Insecta</taxon>
        <taxon>Pterygota</taxon>
        <taxon>Neoptera</taxon>
        <taxon>Endopterygota</taxon>
        <taxon>Lepidoptera</taxon>
        <taxon>Glossata</taxon>
        <taxon>Ditrysia</taxon>
        <taxon>Bombycoidea</taxon>
        <taxon>Lasiocampidae</taxon>
        <taxon>Dendrolimus</taxon>
    </lineage>
</organism>
<dbReference type="EMBL" id="CM034391">
    <property type="protein sequence ID" value="KAJ0181086.1"/>
    <property type="molecule type" value="Genomic_DNA"/>
</dbReference>
<keyword evidence="2" id="KW-1185">Reference proteome</keyword>
<name>A0ACC1DB96_9NEOP</name>
<evidence type="ECO:0000313" key="1">
    <source>
        <dbReference type="EMBL" id="KAJ0181086.1"/>
    </source>
</evidence>
<comment type="caution">
    <text evidence="1">The sequence shown here is derived from an EMBL/GenBank/DDBJ whole genome shotgun (WGS) entry which is preliminary data.</text>
</comment>
<accession>A0ACC1DB96</accession>
<sequence>MFLPNLKSDSFETMEAMNGGIMDHSNHGHNHDGHMNHHDTNHVMHAAHKMLMNTSNVVNELVNVFNTSHDMGLSDNVMMSSHDGHGGHSGHGSHPEHGGHGSGSQGHSMSMTFHGGYMEVILFSWWKVTDVGEFIGSFFAIFLMALLYEGLKYYRKHLLWKTYTGLQYCAVSSPDKGVSNMCAPDEPQVIQPVPHALARNVPTMLSTAHAWQTVLHGVQVLVSYMLMLVFMTYNTWLCAAVVLGSATGYFLFGWRESVVVDFTEHCH</sequence>
<protein>
    <submittedName>
        <fullName evidence="1">Uncharacterized protein</fullName>
    </submittedName>
</protein>
<gene>
    <name evidence="1" type="ORF">K1T71_003171</name>
</gene>
<dbReference type="Proteomes" id="UP000824533">
    <property type="component" value="Linkage Group LG05"/>
</dbReference>
<proteinExistence type="predicted"/>
<reference evidence="1 2" key="1">
    <citation type="journal article" date="2021" name="Front. Genet.">
        <title>Chromosome-Level Genome Assembly Reveals Significant Gene Expansion in the Toll and IMD Signaling Pathways of Dendrolimus kikuchii.</title>
        <authorList>
            <person name="Zhou J."/>
            <person name="Wu P."/>
            <person name="Xiong Z."/>
            <person name="Liu N."/>
            <person name="Zhao N."/>
            <person name="Ji M."/>
            <person name="Qiu Y."/>
            <person name="Yang B."/>
        </authorList>
    </citation>
    <scope>NUCLEOTIDE SEQUENCE [LARGE SCALE GENOMIC DNA]</scope>
    <source>
        <strain evidence="1">Ann1</strain>
    </source>
</reference>